<keyword evidence="2" id="KW-1185">Reference proteome</keyword>
<name>A0A2I0X6Z6_9ASPA</name>
<proteinExistence type="predicted"/>
<dbReference type="Gene3D" id="3.80.10.10">
    <property type="entry name" value="Ribonuclease Inhibitor"/>
    <property type="match status" value="1"/>
</dbReference>
<dbReference type="EMBL" id="KZ502085">
    <property type="protein sequence ID" value="PKU83672.1"/>
    <property type="molecule type" value="Genomic_DNA"/>
</dbReference>
<evidence type="ECO:0000313" key="1">
    <source>
        <dbReference type="EMBL" id="PKU83672.1"/>
    </source>
</evidence>
<reference evidence="1 2" key="2">
    <citation type="journal article" date="2017" name="Nature">
        <title>The Apostasia genome and the evolution of orchids.</title>
        <authorList>
            <person name="Zhang G.Q."/>
            <person name="Liu K.W."/>
            <person name="Li Z."/>
            <person name="Lohaus R."/>
            <person name="Hsiao Y.Y."/>
            <person name="Niu S.C."/>
            <person name="Wang J.Y."/>
            <person name="Lin Y.C."/>
            <person name="Xu Q."/>
            <person name="Chen L.J."/>
            <person name="Yoshida K."/>
            <person name="Fujiwara S."/>
            <person name="Wang Z.W."/>
            <person name="Zhang Y.Q."/>
            <person name="Mitsuda N."/>
            <person name="Wang M."/>
            <person name="Liu G.H."/>
            <person name="Pecoraro L."/>
            <person name="Huang H.X."/>
            <person name="Xiao X.J."/>
            <person name="Lin M."/>
            <person name="Wu X.Y."/>
            <person name="Wu W.L."/>
            <person name="Chen Y.Y."/>
            <person name="Chang S.B."/>
            <person name="Sakamoto S."/>
            <person name="Ohme-Takagi M."/>
            <person name="Yagi M."/>
            <person name="Zeng S.J."/>
            <person name="Shen C.Y."/>
            <person name="Yeh C.M."/>
            <person name="Luo Y.B."/>
            <person name="Tsai W.C."/>
            <person name="Van de Peer Y."/>
            <person name="Liu Z.J."/>
        </authorList>
    </citation>
    <scope>NUCLEOTIDE SEQUENCE [LARGE SCALE GENOMIC DNA]</scope>
    <source>
        <tissue evidence="1">The whole plant</tissue>
    </source>
</reference>
<reference evidence="1 2" key="1">
    <citation type="journal article" date="2016" name="Sci. Rep.">
        <title>The Dendrobium catenatum Lindl. genome sequence provides insights into polysaccharide synthase, floral development and adaptive evolution.</title>
        <authorList>
            <person name="Zhang G.Q."/>
            <person name="Xu Q."/>
            <person name="Bian C."/>
            <person name="Tsai W.C."/>
            <person name="Yeh C.M."/>
            <person name="Liu K.W."/>
            <person name="Yoshida K."/>
            <person name="Zhang L.S."/>
            <person name="Chang S.B."/>
            <person name="Chen F."/>
            <person name="Shi Y."/>
            <person name="Su Y.Y."/>
            <person name="Zhang Y.Q."/>
            <person name="Chen L.J."/>
            <person name="Yin Y."/>
            <person name="Lin M."/>
            <person name="Huang H."/>
            <person name="Deng H."/>
            <person name="Wang Z.W."/>
            <person name="Zhu S.L."/>
            <person name="Zhao X."/>
            <person name="Deng C."/>
            <person name="Niu S.C."/>
            <person name="Huang J."/>
            <person name="Wang M."/>
            <person name="Liu G.H."/>
            <person name="Yang H.J."/>
            <person name="Xiao X.J."/>
            <person name="Hsiao Y.Y."/>
            <person name="Wu W.L."/>
            <person name="Chen Y.Y."/>
            <person name="Mitsuda N."/>
            <person name="Ohme-Takagi M."/>
            <person name="Luo Y.B."/>
            <person name="Van de Peer Y."/>
            <person name="Liu Z.J."/>
        </authorList>
    </citation>
    <scope>NUCLEOTIDE SEQUENCE [LARGE SCALE GENOMIC DNA]</scope>
    <source>
        <tissue evidence="1">The whole plant</tissue>
    </source>
</reference>
<accession>A0A2I0X6Z6</accession>
<protein>
    <submittedName>
        <fullName evidence="1">Biotin synthase</fullName>
    </submittedName>
</protein>
<sequence>MLMIRSLRTQLGPWASRASFSTSAAAVEAERTIRDGYRNDWSKEEIKSIYDSPIFDPVFHGISPDLSYNNISGLIAEELGKLQNINALILNENNIDGGIPSQLTNCFSLRIFLSTTLGLWLSKRYIDSTLITSMNLRLNWKPLAVSGT</sequence>
<organism evidence="1 2">
    <name type="scientific">Dendrobium catenatum</name>
    <dbReference type="NCBI Taxonomy" id="906689"/>
    <lineage>
        <taxon>Eukaryota</taxon>
        <taxon>Viridiplantae</taxon>
        <taxon>Streptophyta</taxon>
        <taxon>Embryophyta</taxon>
        <taxon>Tracheophyta</taxon>
        <taxon>Spermatophyta</taxon>
        <taxon>Magnoliopsida</taxon>
        <taxon>Liliopsida</taxon>
        <taxon>Asparagales</taxon>
        <taxon>Orchidaceae</taxon>
        <taxon>Epidendroideae</taxon>
        <taxon>Malaxideae</taxon>
        <taxon>Dendrobiinae</taxon>
        <taxon>Dendrobium</taxon>
    </lineage>
</organism>
<evidence type="ECO:0000313" key="2">
    <source>
        <dbReference type="Proteomes" id="UP000233837"/>
    </source>
</evidence>
<dbReference type="STRING" id="906689.A0A2I0X6Z6"/>
<dbReference type="InterPro" id="IPR032675">
    <property type="entry name" value="LRR_dom_sf"/>
</dbReference>
<dbReference type="AlphaFoldDB" id="A0A2I0X6Z6"/>
<dbReference type="SUPFAM" id="SSF52058">
    <property type="entry name" value="L domain-like"/>
    <property type="match status" value="1"/>
</dbReference>
<gene>
    <name evidence="1" type="primary">BIO2</name>
    <name evidence="1" type="ORF">MA16_Dca010065</name>
</gene>
<dbReference type="Proteomes" id="UP000233837">
    <property type="component" value="Unassembled WGS sequence"/>
</dbReference>